<dbReference type="PANTHER" id="PTHR28304:SF2">
    <property type="entry name" value="PEROXISOMAL MEMBRANE PROTEIN PEX29"/>
    <property type="match status" value="1"/>
</dbReference>
<feature type="compositionally biased region" description="Low complexity" evidence="5">
    <location>
        <begin position="424"/>
        <end position="437"/>
    </location>
</feature>
<dbReference type="AlphaFoldDB" id="A0A4P6XL11"/>
<keyword evidence="3 6" id="KW-1133">Transmembrane helix</keyword>
<evidence type="ECO:0000259" key="7">
    <source>
        <dbReference type="Pfam" id="PF06398"/>
    </source>
</evidence>
<evidence type="ECO:0000256" key="2">
    <source>
        <dbReference type="ARBA" id="ARBA00022692"/>
    </source>
</evidence>
<evidence type="ECO:0000256" key="3">
    <source>
        <dbReference type="ARBA" id="ARBA00022989"/>
    </source>
</evidence>
<dbReference type="InterPro" id="IPR052816">
    <property type="entry name" value="Peroxisomal_Membrane_PEX28-32"/>
</dbReference>
<evidence type="ECO:0000313" key="8">
    <source>
        <dbReference type="EMBL" id="QBM87940.1"/>
    </source>
</evidence>
<proteinExistence type="predicted"/>
<organism evidence="8 9">
    <name type="scientific">Metschnikowia aff. pulcherrima</name>
    <dbReference type="NCBI Taxonomy" id="2163413"/>
    <lineage>
        <taxon>Eukaryota</taxon>
        <taxon>Fungi</taxon>
        <taxon>Dikarya</taxon>
        <taxon>Ascomycota</taxon>
        <taxon>Saccharomycotina</taxon>
        <taxon>Pichiomycetes</taxon>
        <taxon>Metschnikowiaceae</taxon>
        <taxon>Metschnikowia</taxon>
    </lineage>
</organism>
<keyword evidence="9" id="KW-1185">Reference proteome</keyword>
<comment type="subcellular location">
    <subcellularLocation>
        <location evidence="1">Membrane</location>
        <topology evidence="1">Multi-pass membrane protein</topology>
    </subcellularLocation>
</comment>
<protein>
    <submittedName>
        <fullName evidence="8">Integral peroxisomal membrane peroxin</fullName>
    </submittedName>
</protein>
<feature type="transmembrane region" description="Helical" evidence="6">
    <location>
        <begin position="312"/>
        <end position="329"/>
    </location>
</feature>
<dbReference type="GO" id="GO:0007031">
    <property type="term" value="P:peroxisome organization"/>
    <property type="evidence" value="ECO:0007669"/>
    <property type="project" value="TreeGrafter"/>
</dbReference>
<dbReference type="PANTHER" id="PTHR28304">
    <property type="entry name" value="PEROXISOMAL MEMBRANE PROTEIN PEX29"/>
    <property type="match status" value="1"/>
</dbReference>
<feature type="domain" description="TECPR1-like DysF" evidence="7">
    <location>
        <begin position="125"/>
        <end position="519"/>
    </location>
</feature>
<dbReference type="GO" id="GO:0005778">
    <property type="term" value="C:peroxisomal membrane"/>
    <property type="evidence" value="ECO:0007669"/>
    <property type="project" value="UniProtKB-ARBA"/>
</dbReference>
<reference evidence="9" key="1">
    <citation type="submission" date="2019-03" db="EMBL/GenBank/DDBJ databases">
        <title>Snf2 controls pulcherriminic acid biosynthesis and connects pigmentation and antifungal activity of the yeast Metschnikowia pulcherrima.</title>
        <authorList>
            <person name="Gore-Lloyd D."/>
            <person name="Sumann I."/>
            <person name="Brachmann A.O."/>
            <person name="Schneeberger K."/>
            <person name="Ortiz-Merino R.A."/>
            <person name="Moreno-Beltran M."/>
            <person name="Schlaefli M."/>
            <person name="Kirner P."/>
            <person name="Santos Kron A."/>
            <person name="Wolfe K.H."/>
            <person name="Piel J."/>
            <person name="Ahrens C.H."/>
            <person name="Henk D."/>
            <person name="Freimoser F.M."/>
        </authorList>
    </citation>
    <scope>NUCLEOTIDE SEQUENCE [LARGE SCALE GENOMIC DNA]</scope>
    <source>
        <strain evidence="9">APC 1.2</strain>
    </source>
</reference>
<evidence type="ECO:0000313" key="9">
    <source>
        <dbReference type="Proteomes" id="UP000292447"/>
    </source>
</evidence>
<feature type="compositionally biased region" description="Acidic residues" evidence="5">
    <location>
        <begin position="46"/>
        <end position="58"/>
    </location>
</feature>
<dbReference type="EMBL" id="CP034457">
    <property type="protein sequence ID" value="QBM87940.1"/>
    <property type="molecule type" value="Genomic_DNA"/>
</dbReference>
<gene>
    <name evidence="8" type="primary">MPUL0B11540</name>
    <name evidence="8" type="ORF">METSCH_B11540</name>
</gene>
<feature type="transmembrane region" description="Helical" evidence="6">
    <location>
        <begin position="278"/>
        <end position="300"/>
    </location>
</feature>
<evidence type="ECO:0000256" key="4">
    <source>
        <dbReference type="ARBA" id="ARBA00023136"/>
    </source>
</evidence>
<dbReference type="STRING" id="2163413.A0A4P6XL11"/>
<name>A0A4P6XL11_9ASCO</name>
<dbReference type="Proteomes" id="UP000292447">
    <property type="component" value="Chromosome II"/>
</dbReference>
<feature type="region of interest" description="Disordered" evidence="5">
    <location>
        <begin position="17"/>
        <end position="66"/>
    </location>
</feature>
<evidence type="ECO:0000256" key="6">
    <source>
        <dbReference type="SAM" id="Phobius"/>
    </source>
</evidence>
<accession>A0A4P6XL11</accession>
<evidence type="ECO:0000256" key="1">
    <source>
        <dbReference type="ARBA" id="ARBA00004141"/>
    </source>
</evidence>
<keyword evidence="4 6" id="KW-0472">Membrane</keyword>
<dbReference type="Pfam" id="PF06398">
    <property type="entry name" value="Pex24p"/>
    <property type="match status" value="1"/>
</dbReference>
<feature type="region of interest" description="Disordered" evidence="5">
    <location>
        <begin position="408"/>
        <end position="442"/>
    </location>
</feature>
<evidence type="ECO:0000256" key="5">
    <source>
        <dbReference type="SAM" id="MobiDB-lite"/>
    </source>
</evidence>
<dbReference type="InterPro" id="IPR010482">
    <property type="entry name" value="TECPR1-like_DysF"/>
</dbReference>
<sequence>MNQVSSFLENIIAVEDSQNPVPARPLSELARRPSLASMEIPVLDNPDSDTDSDAETAEADSPRDPLVTHQGKVADFWYLEDDQKKVQNQLTDRIMEKVLSVMLSTELQPALSKDPRNCVHKTRPPLSVHLMSINTTQMAQKTLPVFELLDEVAFSAGWYNPWHTLGVTMIATLLILRPYLATTIPSLVLLKRFLLPSYLKLYAPDPSVVDNKYIFQNPLLHEGAPLGKFEPPKQISQFLREFIMNFTDLQNHMVLYIRLYDVLVAWGQHYFLFENLPLSSVVFLMLIGSMVFNAVALPYLMPLFLKVIPIKAILVLFLWLMVAISHPYVRRKVLDALDTEDAREARRDRTHRLENALMRVVTEDEPVMEVVREAEVFELHALSPNKIWEPIGFTSDFFTLNHPRRHSQELSAETEENDLQPMLSPTSADSADRTTTSNAEEESISNIFRKATLSEVKPPRFWRFAEQQWQIDLDPVLWVNANYIMDLVNVDTDEKWVYDYVNNEDSCDGQVFRRRRWVRQCVRDAELIREKDMALGVTSSERLSKTFSTLLL</sequence>
<keyword evidence="2 6" id="KW-0812">Transmembrane</keyword>